<feature type="transmembrane region" description="Helical" evidence="1">
    <location>
        <begin position="138"/>
        <end position="156"/>
    </location>
</feature>
<evidence type="ECO:0000313" key="3">
    <source>
        <dbReference type="EMBL" id="SMF78316.1"/>
    </source>
</evidence>
<feature type="transmembrane region" description="Helical" evidence="1">
    <location>
        <begin position="36"/>
        <end position="57"/>
    </location>
</feature>
<dbReference type="InterPro" id="IPR050879">
    <property type="entry name" value="Acyltransferase_3"/>
</dbReference>
<evidence type="ECO:0000313" key="4">
    <source>
        <dbReference type="Proteomes" id="UP000192936"/>
    </source>
</evidence>
<keyword evidence="3" id="KW-0808">Transferase</keyword>
<dbReference type="InterPro" id="IPR002656">
    <property type="entry name" value="Acyl_transf_3_dom"/>
</dbReference>
<keyword evidence="3" id="KW-0378">Hydrolase</keyword>
<keyword evidence="1" id="KW-1133">Transmembrane helix</keyword>
<dbReference type="GO" id="GO:0016020">
    <property type="term" value="C:membrane"/>
    <property type="evidence" value="ECO:0007669"/>
    <property type="project" value="TreeGrafter"/>
</dbReference>
<feature type="transmembrane region" description="Helical" evidence="1">
    <location>
        <begin position="161"/>
        <end position="181"/>
    </location>
</feature>
<keyword evidence="1" id="KW-0812">Transmembrane</keyword>
<dbReference type="Proteomes" id="UP000192936">
    <property type="component" value="Unassembled WGS sequence"/>
</dbReference>
<feature type="transmembrane region" description="Helical" evidence="1">
    <location>
        <begin position="223"/>
        <end position="242"/>
    </location>
</feature>
<accession>A0A1X7H286</accession>
<evidence type="ECO:0000256" key="1">
    <source>
        <dbReference type="SAM" id="Phobius"/>
    </source>
</evidence>
<dbReference type="AlphaFoldDB" id="A0A1X7H286"/>
<keyword evidence="3" id="KW-0012">Acyltransferase</keyword>
<name>A0A1X7H286_9PROT</name>
<gene>
    <name evidence="3" type="ORF">SAMN02982917_4792</name>
</gene>
<reference evidence="3 4" key="1">
    <citation type="submission" date="2017-04" db="EMBL/GenBank/DDBJ databases">
        <authorList>
            <person name="Afonso C.L."/>
            <person name="Miller P.J."/>
            <person name="Scott M.A."/>
            <person name="Spackman E."/>
            <person name="Goraichik I."/>
            <person name="Dimitrov K.M."/>
            <person name="Suarez D.L."/>
            <person name="Swayne D.E."/>
        </authorList>
    </citation>
    <scope>NUCLEOTIDE SEQUENCE [LARGE SCALE GENOMIC DNA]</scope>
    <source>
        <strain evidence="3 4">A2P</strain>
    </source>
</reference>
<dbReference type="GO" id="GO:0016747">
    <property type="term" value="F:acyltransferase activity, transferring groups other than amino-acyl groups"/>
    <property type="evidence" value="ECO:0007669"/>
    <property type="project" value="InterPro"/>
</dbReference>
<proteinExistence type="predicted"/>
<dbReference type="RefSeq" id="WP_085089650.1">
    <property type="nucleotide sequence ID" value="NZ_FXAK01000007.1"/>
</dbReference>
<feature type="transmembrane region" description="Helical" evidence="1">
    <location>
        <begin position="254"/>
        <end position="275"/>
    </location>
</feature>
<feature type="domain" description="Acyltransferase 3" evidence="2">
    <location>
        <begin position="6"/>
        <end position="304"/>
    </location>
</feature>
<dbReference type="GO" id="GO:0016787">
    <property type="term" value="F:hydrolase activity"/>
    <property type="evidence" value="ECO:0007669"/>
    <property type="project" value="UniProtKB-KW"/>
</dbReference>
<dbReference type="PANTHER" id="PTHR23028:SF131">
    <property type="entry name" value="BLR2367 PROTEIN"/>
    <property type="match status" value="1"/>
</dbReference>
<feature type="transmembrane region" description="Helical" evidence="1">
    <location>
        <begin position="287"/>
        <end position="308"/>
    </location>
</feature>
<evidence type="ECO:0000259" key="2">
    <source>
        <dbReference type="Pfam" id="PF01757"/>
    </source>
</evidence>
<dbReference type="PANTHER" id="PTHR23028">
    <property type="entry name" value="ACETYLTRANSFERASE"/>
    <property type="match status" value="1"/>
</dbReference>
<feature type="transmembrane region" description="Helical" evidence="1">
    <location>
        <begin position="78"/>
        <end position="99"/>
    </location>
</feature>
<sequence length="387" mass="42179">MRFPVLDGWRGLCALFVALFHFSALGNFYTNPFVRGSYLFVDFFFVLSGFVITHAYLGRLNSPPDAGIFLVRRLGRVWPLHAATLVAFIPLEIVKALAIHGEAAAFTGRFAPSSILSNLFLVHSLGVESELTWNMPSWSISAEVFAYVTFALVCLFARRTWLVTGAAVALSATGAFVVMGWSDHYIDTSFDLGYFRCLYGFFAGHIVYRLFMAARDAGLARLPLAGLVEAACLAAVIVFVAAARGNALSFASPLLFGLVVWVFAFEGGALSRLLAKAPFQWLGARSYSIYMVHALVIALYQKIAAVMQKLLGQPMFAETAVGGEETRLIFFGGTWAMDGLALSYLAMVVAVSALTYRFVEMPGQANFNAVLLGRHKPTVQPATVEVT</sequence>
<keyword evidence="1" id="KW-0472">Membrane</keyword>
<organism evidence="3 4">
    <name type="scientific">Azospirillum oryzae</name>
    <dbReference type="NCBI Taxonomy" id="286727"/>
    <lineage>
        <taxon>Bacteria</taxon>
        <taxon>Pseudomonadati</taxon>
        <taxon>Pseudomonadota</taxon>
        <taxon>Alphaproteobacteria</taxon>
        <taxon>Rhodospirillales</taxon>
        <taxon>Azospirillaceae</taxon>
        <taxon>Azospirillum</taxon>
    </lineage>
</organism>
<dbReference type="Pfam" id="PF01757">
    <property type="entry name" value="Acyl_transf_3"/>
    <property type="match status" value="1"/>
</dbReference>
<protein>
    <submittedName>
        <fullName evidence="3">Peptidoglycan/LPS O-acetylase OafA/YrhL, contains acyltransferase and SGNH-hydrolase domains</fullName>
    </submittedName>
</protein>
<dbReference type="STRING" id="286727.SAMN02982917_4792"/>
<feature type="transmembrane region" description="Helical" evidence="1">
    <location>
        <begin position="193"/>
        <end position="211"/>
    </location>
</feature>
<dbReference type="OrthoDB" id="505919at2"/>
<dbReference type="EMBL" id="FXAK01000007">
    <property type="protein sequence ID" value="SMF78316.1"/>
    <property type="molecule type" value="Genomic_DNA"/>
</dbReference>
<feature type="transmembrane region" description="Helical" evidence="1">
    <location>
        <begin position="328"/>
        <end position="354"/>
    </location>
</feature>
<dbReference type="GO" id="GO:0000271">
    <property type="term" value="P:polysaccharide biosynthetic process"/>
    <property type="evidence" value="ECO:0007669"/>
    <property type="project" value="TreeGrafter"/>
</dbReference>